<evidence type="ECO:0000313" key="1">
    <source>
        <dbReference type="EMBL" id="MYD90401.1"/>
    </source>
</evidence>
<accession>A0A6B1DT33</accession>
<dbReference type="EMBL" id="VXPY01000060">
    <property type="protein sequence ID" value="MYD90401.1"/>
    <property type="molecule type" value="Genomic_DNA"/>
</dbReference>
<reference evidence="1" key="1">
    <citation type="submission" date="2019-09" db="EMBL/GenBank/DDBJ databases">
        <title>Characterisation of the sponge microbiome using genome-centric metagenomics.</title>
        <authorList>
            <person name="Engelberts J.P."/>
            <person name="Robbins S.J."/>
            <person name="De Goeij J.M."/>
            <person name="Aranda M."/>
            <person name="Bell S.C."/>
            <person name="Webster N.S."/>
        </authorList>
    </citation>
    <scope>NUCLEOTIDE SEQUENCE</scope>
    <source>
        <strain evidence="1">SB0662_bin_9</strain>
    </source>
</reference>
<protein>
    <submittedName>
        <fullName evidence="1">Uncharacterized protein</fullName>
    </submittedName>
</protein>
<gene>
    <name evidence="1" type="ORF">F4Y08_08725</name>
</gene>
<proteinExistence type="predicted"/>
<comment type="caution">
    <text evidence="1">The sequence shown here is derived from an EMBL/GenBank/DDBJ whole genome shotgun (WGS) entry which is preliminary data.</text>
</comment>
<dbReference type="AlphaFoldDB" id="A0A6B1DT33"/>
<sequence length="170" mass="19004">MDRLTLSSGYNDRRQVLEVDLDRTRMADIYDWCMDVIPDQGEEHYRLPQNAPATSLTLVRRGAAMDLLLTGKAEGAEPPFRYAGYIGPPHFRLPPGTFEQPSLLDGLDFRSVPGLFPPEDGEAEDTAGPMRGAPRMTFREYLNKVTLQPLLPFQASPTRSGYRKISNASC</sequence>
<name>A0A6B1DT33_9CHLR</name>
<organism evidence="1">
    <name type="scientific">Caldilineaceae bacterium SB0662_bin_9</name>
    <dbReference type="NCBI Taxonomy" id="2605258"/>
    <lineage>
        <taxon>Bacteria</taxon>
        <taxon>Bacillati</taxon>
        <taxon>Chloroflexota</taxon>
        <taxon>Caldilineae</taxon>
        <taxon>Caldilineales</taxon>
        <taxon>Caldilineaceae</taxon>
    </lineage>
</organism>